<proteinExistence type="predicted"/>
<dbReference type="InterPro" id="IPR001307">
    <property type="entry name" value="Thiosulphate_STrfase_CS"/>
</dbReference>
<protein>
    <recommendedName>
        <fullName evidence="2">Sulfurtransferase</fullName>
    </recommendedName>
</protein>
<evidence type="ECO:0000256" key="1">
    <source>
        <dbReference type="ARBA" id="ARBA00022737"/>
    </source>
</evidence>
<organism evidence="4 5">
    <name type="scientific">Vibrio stylophorae</name>
    <dbReference type="NCBI Taxonomy" id="659351"/>
    <lineage>
        <taxon>Bacteria</taxon>
        <taxon>Pseudomonadati</taxon>
        <taxon>Pseudomonadota</taxon>
        <taxon>Gammaproteobacteria</taxon>
        <taxon>Vibrionales</taxon>
        <taxon>Vibrionaceae</taxon>
        <taxon>Vibrio</taxon>
    </lineage>
</organism>
<dbReference type="InterPro" id="IPR051126">
    <property type="entry name" value="Thiosulfate_sulfurtransferase"/>
</dbReference>
<dbReference type="SUPFAM" id="SSF52821">
    <property type="entry name" value="Rhodanese/Cell cycle control phosphatase"/>
    <property type="match status" value="2"/>
</dbReference>
<accession>A0ABM8ZX03</accession>
<dbReference type="PANTHER" id="PTHR43855:SF1">
    <property type="entry name" value="THIOSULFATE SULFURTRANSFERASE"/>
    <property type="match status" value="1"/>
</dbReference>
<feature type="domain" description="Rhodanese" evidence="3">
    <location>
        <begin position="205"/>
        <end position="317"/>
    </location>
</feature>
<keyword evidence="5" id="KW-1185">Reference proteome</keyword>
<dbReference type="Proteomes" id="UP000838672">
    <property type="component" value="Unassembled WGS sequence"/>
</dbReference>
<evidence type="ECO:0000313" key="5">
    <source>
        <dbReference type="Proteomes" id="UP000838672"/>
    </source>
</evidence>
<gene>
    <name evidence="4" type="ORF">VST7929_02830</name>
</gene>
<sequence>MKKSTIALGILTAVAATGYIVYQTAFSTQAVVVDAQAQQTKFSQYANAERFINAQELKAMMDSKADVVVIGALNPMKPDSPISGSHTLWRNDYSASEGAYPFGGMRNSTAEMEKILSDFGATPESTIVVYAAGAHHDASRLFWQIQNLGHQDVRYLDGGLNAWIGANLPTGDANQSVTATSYKAPAAQNETNTLATLQMVLAAQNNNDWVIIDTRSTDEFTGATAVSGAFGPGTIPGSVHIEWTKALNADTTLKSAAELQALYGDTIKGKKVIAYCQSGVRSAHTYMVLTDVLGAKDVYNYDGSWIEYSYAHYEKKDPAVNVVNGK</sequence>
<evidence type="ECO:0000313" key="4">
    <source>
        <dbReference type="EMBL" id="CAH0535169.1"/>
    </source>
</evidence>
<dbReference type="EMBL" id="CAKLDI010000002">
    <property type="protein sequence ID" value="CAH0535169.1"/>
    <property type="molecule type" value="Genomic_DNA"/>
</dbReference>
<dbReference type="Pfam" id="PF00581">
    <property type="entry name" value="Rhodanese"/>
    <property type="match status" value="2"/>
</dbReference>
<name>A0ABM8ZX03_9VIBR</name>
<dbReference type="InterPro" id="IPR036873">
    <property type="entry name" value="Rhodanese-like_dom_sf"/>
</dbReference>
<dbReference type="SMART" id="SM00450">
    <property type="entry name" value="RHOD"/>
    <property type="match status" value="2"/>
</dbReference>
<dbReference type="CDD" id="cd01448">
    <property type="entry name" value="TST_Repeat_1"/>
    <property type="match status" value="1"/>
</dbReference>
<evidence type="ECO:0000256" key="2">
    <source>
        <dbReference type="RuleBase" id="RU000507"/>
    </source>
</evidence>
<keyword evidence="1" id="KW-0677">Repeat</keyword>
<dbReference type="InterPro" id="IPR001763">
    <property type="entry name" value="Rhodanese-like_dom"/>
</dbReference>
<reference evidence="4" key="1">
    <citation type="submission" date="2021-11" db="EMBL/GenBank/DDBJ databases">
        <authorList>
            <person name="Rodrigo-Torres L."/>
            <person name="Arahal R. D."/>
            <person name="Lucena T."/>
        </authorList>
    </citation>
    <scope>NUCLEOTIDE SEQUENCE</scope>
    <source>
        <strain evidence="4">CECT 7929</strain>
    </source>
</reference>
<dbReference type="Gene3D" id="3.40.250.10">
    <property type="entry name" value="Rhodanese-like domain"/>
    <property type="match status" value="2"/>
</dbReference>
<dbReference type="PROSITE" id="PS50206">
    <property type="entry name" value="RHODANESE_3"/>
    <property type="match status" value="2"/>
</dbReference>
<keyword evidence="2" id="KW-0808">Transferase</keyword>
<comment type="caution">
    <text evidence="4">The sequence shown here is derived from an EMBL/GenBank/DDBJ whole genome shotgun (WGS) entry which is preliminary data.</text>
</comment>
<dbReference type="PANTHER" id="PTHR43855">
    <property type="entry name" value="THIOSULFATE SULFURTRANSFERASE"/>
    <property type="match status" value="1"/>
</dbReference>
<dbReference type="PROSITE" id="PS00683">
    <property type="entry name" value="RHODANESE_2"/>
    <property type="match status" value="1"/>
</dbReference>
<feature type="domain" description="Rhodanese" evidence="3">
    <location>
        <begin position="108"/>
        <end position="172"/>
    </location>
</feature>
<dbReference type="RefSeq" id="WP_237468028.1">
    <property type="nucleotide sequence ID" value="NZ_CAKLDI010000002.1"/>
</dbReference>
<evidence type="ECO:0000259" key="3">
    <source>
        <dbReference type="PROSITE" id="PS50206"/>
    </source>
</evidence>
<dbReference type="CDD" id="cd01449">
    <property type="entry name" value="TST_Repeat_2"/>
    <property type="match status" value="1"/>
</dbReference>